<organism evidence="1 2">
    <name type="scientific">Muribacter muris</name>
    <dbReference type="NCBI Taxonomy" id="67855"/>
    <lineage>
        <taxon>Bacteria</taxon>
        <taxon>Pseudomonadati</taxon>
        <taxon>Pseudomonadota</taxon>
        <taxon>Gammaproteobacteria</taxon>
        <taxon>Pasteurellales</taxon>
        <taxon>Pasteurellaceae</taxon>
        <taxon>Muribacter</taxon>
    </lineage>
</organism>
<dbReference type="OrthoDB" id="8871616at2"/>
<dbReference type="AlphaFoldDB" id="A0A4Y9K518"/>
<sequence length="83" mass="9405">MDLSSGTLRPWRTDKKVSEKIGKPIRFLCGELAGYILMDSYLAVIEMESLCQSQGYLQILVLEEPLRLSAINPPAYTRVHRHG</sequence>
<proteinExistence type="predicted"/>
<gene>
    <name evidence="1" type="ORF">E4T80_02640</name>
</gene>
<accession>A0A4Y9K518</accession>
<protein>
    <submittedName>
        <fullName evidence="1">Uncharacterized protein</fullName>
    </submittedName>
</protein>
<name>A0A4Y9K518_9PAST</name>
<comment type="caution">
    <text evidence="1">The sequence shown here is derived from an EMBL/GenBank/DDBJ whole genome shotgun (WGS) entry which is preliminary data.</text>
</comment>
<dbReference type="EMBL" id="SPPA01000004">
    <property type="protein sequence ID" value="TFV12150.1"/>
    <property type="molecule type" value="Genomic_DNA"/>
</dbReference>
<evidence type="ECO:0000313" key="1">
    <source>
        <dbReference type="EMBL" id="TFV12150.1"/>
    </source>
</evidence>
<dbReference type="RefSeq" id="WP_135054695.1">
    <property type="nucleotide sequence ID" value="NZ_JADGLC010000004.1"/>
</dbReference>
<dbReference type="Proteomes" id="UP000297396">
    <property type="component" value="Unassembled WGS sequence"/>
</dbReference>
<evidence type="ECO:0000313" key="2">
    <source>
        <dbReference type="Proteomes" id="UP000297396"/>
    </source>
</evidence>
<reference evidence="1 2" key="1">
    <citation type="submission" date="2019-03" db="EMBL/GenBank/DDBJ databases">
        <title>Diversity of the mouse oral microbiome.</title>
        <authorList>
            <person name="Joseph S."/>
            <person name="Aduse-Opoku J."/>
            <person name="Curtis M."/>
            <person name="Wade W."/>
            <person name="Hashim A."/>
        </authorList>
    </citation>
    <scope>NUCLEOTIDE SEQUENCE [LARGE SCALE GENOMIC DNA]</scope>
    <source>
        <strain evidence="1 2">WT12</strain>
    </source>
</reference>